<protein>
    <recommendedName>
        <fullName evidence="4">Mono(ADP-ribosyl)transferase</fullName>
    </recommendedName>
</protein>
<dbReference type="EMBL" id="CAJNON010000115">
    <property type="protein sequence ID" value="CAF0986811.1"/>
    <property type="molecule type" value="Genomic_DNA"/>
</dbReference>
<dbReference type="Gene3D" id="3.90.176.10">
    <property type="entry name" value="Toxin ADP-ribosyltransferase, Chain A, domain 1"/>
    <property type="match status" value="1"/>
</dbReference>
<keyword evidence="1" id="KW-0802">TPR repeat</keyword>
<dbReference type="Proteomes" id="UP000663891">
    <property type="component" value="Unassembled WGS sequence"/>
</dbReference>
<dbReference type="PROSITE" id="PS50005">
    <property type="entry name" value="TPR"/>
    <property type="match status" value="1"/>
</dbReference>
<dbReference type="OrthoDB" id="10034446at2759"/>
<sequence length="830" mass="97334">MATTTVSDESPVSSTLKRSHFDNSHIFEFEEGYEYLIAWLASDADTIVHNALISQIKFRPIVDYLVLFTELIKCEDFIRQIKYEKIFIITEASSATTEVIARIHNYRQLKGIYEDMEQIILDLSKHLRMFNHRTNSEPLFIFKSNKEERTVHIRLNTEWFYYFLQVVIHVKPISTSQATFVTQCKEYYKDNATILQQINDFEEWYEPDMAIFWYTRDNFLYRLLNKAFRQKNRDLIWLMHFFIVDLYEQLRSDCLVQSRYGWATEVYRGQLMNKEELNALKFSLHSTLSVNTFFSTTVKREIALIFSGAGASGHLIDDDLQPVLFQICCNGCDFEQHTFANIKQRSINGDEEEVMFVPGTMFLFQKLFYDDNEKVWIANLKIDTILADLNLDLDRRILRLETLLEQKLIEADNDVKKFKLSNDDHIQINDEMKSDFQSLLHELSSFDEHMVLCKMNSEVTDTDTKFKLKTLRTLRDQSMVPDIITNEMRICVYDCLGIINISNLQLTSALNYFTLAENIDSDNISRLARKVNIASVHKMNGDYIKAWYLCKEILNEIDFSESEDDVFGTIGIASCGDETKIISIETLHEYEKFTDFVAASDIENYENQIRFAYLDIGDSYQEIDQLSLAIKCYQKAVQIPVDDLDSNIDCFQKCSEIFEKQNDFDGAIEFRKKMHVEYCKEENVYESTCKDAAISYGRLATLYMKQNKIIEALQSFHNSFTYWSKQVNWKRVEIENQALTAHQEDLIYVPLADVYEELSAIIVENDDFKTVCLERAIEFRLLDLHIRLRLNRKEINCDPKICKYYDAITAIAQRRELEDKSKSHCDNDNV</sequence>
<gene>
    <name evidence="2" type="ORF">VCS650_LOCUS13973</name>
</gene>
<accession>A0A814FU28</accession>
<feature type="repeat" description="TPR" evidence="1">
    <location>
        <begin position="610"/>
        <end position="643"/>
    </location>
</feature>
<evidence type="ECO:0008006" key="4">
    <source>
        <dbReference type="Google" id="ProtNLM"/>
    </source>
</evidence>
<dbReference type="InterPro" id="IPR019734">
    <property type="entry name" value="TPR_rpt"/>
</dbReference>
<organism evidence="2 3">
    <name type="scientific">Adineta steineri</name>
    <dbReference type="NCBI Taxonomy" id="433720"/>
    <lineage>
        <taxon>Eukaryota</taxon>
        <taxon>Metazoa</taxon>
        <taxon>Spiralia</taxon>
        <taxon>Gnathifera</taxon>
        <taxon>Rotifera</taxon>
        <taxon>Eurotatoria</taxon>
        <taxon>Bdelloidea</taxon>
        <taxon>Adinetida</taxon>
        <taxon>Adinetidae</taxon>
        <taxon>Adineta</taxon>
    </lineage>
</organism>
<dbReference type="SUPFAM" id="SSF48452">
    <property type="entry name" value="TPR-like"/>
    <property type="match status" value="1"/>
</dbReference>
<evidence type="ECO:0000313" key="3">
    <source>
        <dbReference type="Proteomes" id="UP000663891"/>
    </source>
</evidence>
<reference evidence="2" key="1">
    <citation type="submission" date="2021-02" db="EMBL/GenBank/DDBJ databases">
        <authorList>
            <person name="Nowell W R."/>
        </authorList>
    </citation>
    <scope>NUCLEOTIDE SEQUENCE</scope>
</reference>
<name>A0A814FU28_9BILA</name>
<evidence type="ECO:0000313" key="2">
    <source>
        <dbReference type="EMBL" id="CAF0986811.1"/>
    </source>
</evidence>
<dbReference type="InterPro" id="IPR011990">
    <property type="entry name" value="TPR-like_helical_dom_sf"/>
</dbReference>
<proteinExistence type="predicted"/>
<dbReference type="AlphaFoldDB" id="A0A814FU28"/>
<dbReference type="SUPFAM" id="SSF56399">
    <property type="entry name" value="ADP-ribosylation"/>
    <property type="match status" value="1"/>
</dbReference>
<dbReference type="SMART" id="SM00028">
    <property type="entry name" value="TPR"/>
    <property type="match status" value="3"/>
</dbReference>
<evidence type="ECO:0000256" key="1">
    <source>
        <dbReference type="PROSITE-ProRule" id="PRU00339"/>
    </source>
</evidence>
<comment type="caution">
    <text evidence="2">The sequence shown here is derived from an EMBL/GenBank/DDBJ whole genome shotgun (WGS) entry which is preliminary data.</text>
</comment>
<dbReference type="Gene3D" id="1.25.40.10">
    <property type="entry name" value="Tetratricopeptide repeat domain"/>
    <property type="match status" value="1"/>
</dbReference>